<organism evidence="1 2">
    <name type="scientific">Diatraea saccharalis</name>
    <name type="common">sugarcane borer</name>
    <dbReference type="NCBI Taxonomy" id="40085"/>
    <lineage>
        <taxon>Eukaryota</taxon>
        <taxon>Metazoa</taxon>
        <taxon>Ecdysozoa</taxon>
        <taxon>Arthropoda</taxon>
        <taxon>Hexapoda</taxon>
        <taxon>Insecta</taxon>
        <taxon>Pterygota</taxon>
        <taxon>Neoptera</taxon>
        <taxon>Endopterygota</taxon>
        <taxon>Lepidoptera</taxon>
        <taxon>Glossata</taxon>
        <taxon>Ditrysia</taxon>
        <taxon>Pyraloidea</taxon>
        <taxon>Crambidae</taxon>
        <taxon>Crambinae</taxon>
        <taxon>Diatraea</taxon>
    </lineage>
</organism>
<name>A0A9N9RC10_9NEOP</name>
<keyword evidence="2" id="KW-1185">Reference proteome</keyword>
<accession>A0A9N9RC10</accession>
<dbReference type="EMBL" id="OU893336">
    <property type="protein sequence ID" value="CAG9793319.1"/>
    <property type="molecule type" value="Genomic_DNA"/>
</dbReference>
<gene>
    <name evidence="1" type="ORF">DIATSA_LOCUS10774</name>
</gene>
<sequence length="157" mass="19092">MVFLYKHNSLDRFLHRFDKKFLYVSNNFLGMFMKLNNYLQPSTIICHNLFLLRFINNKYANTRKLITSLSKKNIVLNIKLKKYYIKYYRLGDRERQWQFIVQHTSAEPIKRITLDRKNNIIQSVKYYLPINNTKLQVCRLFFKNTLNVIHQTIYSAL</sequence>
<dbReference type="OrthoDB" id="6611988at2759"/>
<evidence type="ECO:0000313" key="1">
    <source>
        <dbReference type="EMBL" id="CAG9793319.1"/>
    </source>
</evidence>
<protein>
    <submittedName>
        <fullName evidence="1">Uncharacterized protein</fullName>
    </submittedName>
</protein>
<evidence type="ECO:0000313" key="2">
    <source>
        <dbReference type="Proteomes" id="UP001153714"/>
    </source>
</evidence>
<reference evidence="1" key="1">
    <citation type="submission" date="2021-12" db="EMBL/GenBank/DDBJ databases">
        <authorList>
            <person name="King R."/>
        </authorList>
    </citation>
    <scope>NUCLEOTIDE SEQUENCE</scope>
</reference>
<dbReference type="AlphaFoldDB" id="A0A9N9RC10"/>
<reference evidence="1" key="2">
    <citation type="submission" date="2022-10" db="EMBL/GenBank/DDBJ databases">
        <authorList>
            <consortium name="ENA_rothamsted_submissions"/>
            <consortium name="culmorum"/>
            <person name="King R."/>
        </authorList>
    </citation>
    <scope>NUCLEOTIDE SEQUENCE</scope>
</reference>
<dbReference type="Proteomes" id="UP001153714">
    <property type="component" value="Chromosome 5"/>
</dbReference>
<proteinExistence type="predicted"/>